<keyword evidence="2" id="KW-1185">Reference proteome</keyword>
<comment type="caution">
    <text evidence="1">The sequence shown here is derived from an EMBL/GenBank/DDBJ whole genome shotgun (WGS) entry which is preliminary data.</text>
</comment>
<sequence>MDGQQGGRRYPPSIVLVEGQSITIAFEIADSSPLDQEVRNIEKALNCGIDSVVVISDSSPHFAEIQQAAKARGISIEKVTFMESDSIGGYFASLGATLASYETTSRGYRVRVHQAGMSEREREERLAAIHRAIAEHQKDNQLKPE</sequence>
<proteinExistence type="predicted"/>
<evidence type="ECO:0000313" key="2">
    <source>
        <dbReference type="Proteomes" id="UP000600139"/>
    </source>
</evidence>
<dbReference type="Proteomes" id="UP000600139">
    <property type="component" value="Unassembled WGS sequence"/>
</dbReference>
<dbReference type="RefSeq" id="WP_200353145.1">
    <property type="nucleotide sequence ID" value="NZ_BAABHZ010000002.1"/>
</dbReference>
<accession>A0A934VDM8</accession>
<dbReference type="AlphaFoldDB" id="A0A934VDM8"/>
<reference evidence="1" key="1">
    <citation type="submission" date="2021-01" db="EMBL/GenBank/DDBJ databases">
        <title>Modified the classification status of verrucomicrobia.</title>
        <authorList>
            <person name="Feng X."/>
        </authorList>
    </citation>
    <scope>NUCLEOTIDE SEQUENCE</scope>
    <source>
        <strain evidence="1">JCM 18052</strain>
    </source>
</reference>
<protein>
    <submittedName>
        <fullName evidence="1">Uncharacterized protein</fullName>
    </submittedName>
</protein>
<organism evidence="1 2">
    <name type="scientific">Luteolibacter yonseiensis</name>
    <dbReference type="NCBI Taxonomy" id="1144680"/>
    <lineage>
        <taxon>Bacteria</taxon>
        <taxon>Pseudomonadati</taxon>
        <taxon>Verrucomicrobiota</taxon>
        <taxon>Verrucomicrobiia</taxon>
        <taxon>Verrucomicrobiales</taxon>
        <taxon>Verrucomicrobiaceae</taxon>
        <taxon>Luteolibacter</taxon>
    </lineage>
</organism>
<gene>
    <name evidence="1" type="ORF">JIN84_21410</name>
</gene>
<evidence type="ECO:0000313" key="1">
    <source>
        <dbReference type="EMBL" id="MBK1818196.1"/>
    </source>
</evidence>
<name>A0A934VDM8_9BACT</name>
<dbReference type="EMBL" id="JAENIK010000013">
    <property type="protein sequence ID" value="MBK1818196.1"/>
    <property type="molecule type" value="Genomic_DNA"/>
</dbReference>